<evidence type="ECO:0000313" key="2">
    <source>
        <dbReference type="EMBL" id="AFB21382.1"/>
    </source>
</evidence>
<organism evidence="2 3">
    <name type="scientific">Rickettsia canadensis str. CA410</name>
    <dbReference type="NCBI Taxonomy" id="1105107"/>
    <lineage>
        <taxon>Bacteria</taxon>
        <taxon>Pseudomonadati</taxon>
        <taxon>Pseudomonadota</taxon>
        <taxon>Alphaproteobacteria</taxon>
        <taxon>Rickettsiales</taxon>
        <taxon>Rickettsiaceae</taxon>
        <taxon>Rickettsieae</taxon>
        <taxon>Rickettsia</taxon>
        <taxon>belli group</taxon>
    </lineage>
</organism>
<feature type="transmembrane region" description="Helical" evidence="1">
    <location>
        <begin position="44"/>
        <end position="64"/>
    </location>
</feature>
<reference evidence="3" key="1">
    <citation type="submission" date="2012-02" db="EMBL/GenBank/DDBJ databases">
        <title>Complete genome sequence of Rickettsia parkeri strain Portsmouth.</title>
        <authorList>
            <person name="Johnson S.L."/>
            <person name="Munk A.C."/>
            <person name="Han S."/>
            <person name="Bruce D.C."/>
            <person name="Dasch G.A."/>
        </authorList>
    </citation>
    <scope>NUCLEOTIDE SEQUENCE [LARGE SCALE GENOMIC DNA]</scope>
    <source>
        <strain evidence="3">CA410</strain>
    </source>
</reference>
<evidence type="ECO:0000256" key="1">
    <source>
        <dbReference type="SAM" id="Phobius"/>
    </source>
</evidence>
<dbReference type="Proteomes" id="UP000007878">
    <property type="component" value="Chromosome"/>
</dbReference>
<accession>A0ABN4AA35</accession>
<dbReference type="EMBL" id="CP003304">
    <property type="protein sequence ID" value="AFB21382.1"/>
    <property type="molecule type" value="Genomic_DNA"/>
</dbReference>
<evidence type="ECO:0000313" key="3">
    <source>
        <dbReference type="Proteomes" id="UP000007878"/>
    </source>
</evidence>
<name>A0ABN4AA35_RICCA</name>
<keyword evidence="1" id="KW-0812">Transmembrane</keyword>
<keyword evidence="3" id="KW-1185">Reference proteome</keyword>
<feature type="transmembrane region" description="Helical" evidence="1">
    <location>
        <begin position="12"/>
        <end position="32"/>
    </location>
</feature>
<feature type="transmembrane region" description="Helical" evidence="1">
    <location>
        <begin position="70"/>
        <end position="91"/>
    </location>
</feature>
<keyword evidence="1" id="KW-1133">Transmembrane helix</keyword>
<sequence>MVIIKIEPLSFGGTIFFAFITANCGATLRDFITKENLIKRIPRGVSIEITILWGIAFSVLLDMYKVICTIKYSMIIVISGVFITSLLDYHFSF</sequence>
<keyword evidence="1" id="KW-0472">Membrane</keyword>
<gene>
    <name evidence="2" type="ORF">RCA_04125</name>
</gene>
<proteinExistence type="predicted"/>
<protein>
    <submittedName>
        <fullName evidence="2">Uncharacterized protein</fullName>
    </submittedName>
</protein>